<organism evidence="14 15">
    <name type="scientific">Lupinus luteus</name>
    <name type="common">European yellow lupine</name>
    <dbReference type="NCBI Taxonomy" id="3873"/>
    <lineage>
        <taxon>Eukaryota</taxon>
        <taxon>Viridiplantae</taxon>
        <taxon>Streptophyta</taxon>
        <taxon>Embryophyta</taxon>
        <taxon>Tracheophyta</taxon>
        <taxon>Spermatophyta</taxon>
        <taxon>Magnoliopsida</taxon>
        <taxon>eudicotyledons</taxon>
        <taxon>Gunneridae</taxon>
        <taxon>Pentapetalae</taxon>
        <taxon>rosids</taxon>
        <taxon>fabids</taxon>
        <taxon>Fabales</taxon>
        <taxon>Fabaceae</taxon>
        <taxon>Papilionoideae</taxon>
        <taxon>50 kb inversion clade</taxon>
        <taxon>genistoids sensu lato</taxon>
        <taxon>core genistoids</taxon>
        <taxon>Genisteae</taxon>
        <taxon>Lupinus</taxon>
    </lineage>
</organism>
<evidence type="ECO:0000313" key="15">
    <source>
        <dbReference type="Proteomes" id="UP001497480"/>
    </source>
</evidence>
<dbReference type="Gene3D" id="2.160.20.10">
    <property type="entry name" value="Single-stranded right-handed beta-helix, Pectin lyase-like"/>
    <property type="match status" value="1"/>
</dbReference>
<evidence type="ECO:0000256" key="7">
    <source>
        <dbReference type="ARBA" id="ARBA00022525"/>
    </source>
</evidence>
<dbReference type="GO" id="GO:0004857">
    <property type="term" value="F:enzyme inhibitor activity"/>
    <property type="evidence" value="ECO:0007669"/>
    <property type="project" value="InterPro"/>
</dbReference>
<dbReference type="GO" id="GO:0045490">
    <property type="term" value="P:pectin catabolic process"/>
    <property type="evidence" value="ECO:0007669"/>
    <property type="project" value="UniProtKB-UniRule"/>
</dbReference>
<evidence type="ECO:0000256" key="8">
    <source>
        <dbReference type="ARBA" id="ARBA00022801"/>
    </source>
</evidence>
<dbReference type="NCBIfam" id="TIGR01614">
    <property type="entry name" value="PME_inhib"/>
    <property type="match status" value="1"/>
</dbReference>
<evidence type="ECO:0000313" key="14">
    <source>
        <dbReference type="EMBL" id="CAL0300189.1"/>
    </source>
</evidence>
<comment type="subcellular location">
    <subcellularLocation>
        <location evidence="1">Secreted</location>
        <location evidence="1">Cell wall</location>
    </subcellularLocation>
</comment>
<dbReference type="Proteomes" id="UP001497480">
    <property type="component" value="Unassembled WGS sequence"/>
</dbReference>
<dbReference type="InterPro" id="IPR012334">
    <property type="entry name" value="Pectin_lyas_fold"/>
</dbReference>
<dbReference type="SMART" id="SM00856">
    <property type="entry name" value="PMEI"/>
    <property type="match status" value="1"/>
</dbReference>
<dbReference type="GO" id="GO:0042545">
    <property type="term" value="P:cell wall modification"/>
    <property type="evidence" value="ECO:0007669"/>
    <property type="project" value="UniProtKB-UniRule"/>
</dbReference>
<feature type="active site" evidence="11">
    <location>
        <position position="443"/>
    </location>
</feature>
<dbReference type="InterPro" id="IPR011050">
    <property type="entry name" value="Pectin_lyase_fold/virulence"/>
</dbReference>
<evidence type="ECO:0000256" key="4">
    <source>
        <dbReference type="ARBA" id="ARBA00007786"/>
    </source>
</evidence>
<feature type="domain" description="Pectinesterase inhibitor" evidence="13">
    <location>
        <begin position="39"/>
        <end position="196"/>
    </location>
</feature>
<keyword evidence="6" id="KW-0134">Cell wall</keyword>
<dbReference type="PANTHER" id="PTHR31707">
    <property type="entry name" value="PECTINESTERASE"/>
    <property type="match status" value="1"/>
</dbReference>
<evidence type="ECO:0000259" key="13">
    <source>
        <dbReference type="SMART" id="SM00856"/>
    </source>
</evidence>
<dbReference type="SUPFAM" id="SSF51126">
    <property type="entry name" value="Pectin lyase-like"/>
    <property type="match status" value="1"/>
</dbReference>
<evidence type="ECO:0000256" key="11">
    <source>
        <dbReference type="PROSITE-ProRule" id="PRU10040"/>
    </source>
</evidence>
<keyword evidence="15" id="KW-1185">Reference proteome</keyword>
<evidence type="ECO:0000256" key="6">
    <source>
        <dbReference type="ARBA" id="ARBA00022512"/>
    </source>
</evidence>
<evidence type="ECO:0000256" key="3">
    <source>
        <dbReference type="ARBA" id="ARBA00006027"/>
    </source>
</evidence>
<comment type="caution">
    <text evidence="14">The sequence shown here is derived from an EMBL/GenBank/DDBJ whole genome shotgun (WGS) entry which is preliminary data.</text>
</comment>
<evidence type="ECO:0000256" key="9">
    <source>
        <dbReference type="ARBA" id="ARBA00023085"/>
    </source>
</evidence>
<feature type="chain" id="PRO_5043098947" description="Pectinesterase" evidence="12">
    <location>
        <begin position="22"/>
        <end position="616"/>
    </location>
</feature>
<comment type="similarity">
    <text evidence="3">In the N-terminal section; belongs to the PMEI family.</text>
</comment>
<dbReference type="Pfam" id="PF01095">
    <property type="entry name" value="Pectinesterase"/>
    <property type="match status" value="1"/>
</dbReference>
<gene>
    <name evidence="14" type="ORF">LLUT_LOCUS1249</name>
</gene>
<name>A0AAV1VT49_LUPLU</name>
<keyword evidence="9 12" id="KW-0063">Aspartyl esterase</keyword>
<comment type="catalytic activity">
    <reaction evidence="12">
        <text>[(1-&gt;4)-alpha-D-galacturonosyl methyl ester](n) + n H2O = [(1-&gt;4)-alpha-D-galacturonosyl](n) + n methanol + n H(+)</text>
        <dbReference type="Rhea" id="RHEA:22380"/>
        <dbReference type="Rhea" id="RHEA-COMP:14570"/>
        <dbReference type="Rhea" id="RHEA-COMP:14573"/>
        <dbReference type="ChEBI" id="CHEBI:15377"/>
        <dbReference type="ChEBI" id="CHEBI:15378"/>
        <dbReference type="ChEBI" id="CHEBI:17790"/>
        <dbReference type="ChEBI" id="CHEBI:140522"/>
        <dbReference type="ChEBI" id="CHEBI:140523"/>
        <dbReference type="EC" id="3.1.1.11"/>
    </reaction>
</comment>
<comment type="pathway">
    <text evidence="2 12">Glycan metabolism; pectin degradation; 2-dehydro-3-deoxy-D-gluconate from pectin: step 1/5.</text>
</comment>
<sequence>MKINIIVSVVSLILVVGVVIANIVINHKGNSSTNPSVKANYSKVEKICQSAEQKDLCVQTLSFVNETSDPKEYVAAIVKATTESVIKAFNMSDKLSMEHGDKDQGIKIALDNCKDMLQFALDSLQLSTDLVDGKDIKQVHDQSADFSNWLTAVISYQQTCLDAFDNDKNDEKAVKELLNNENLDHVGKITSVALDLVADLSNILQQFGLQLELKPSSRRLLGAEELDGEGLPTWLSAADRKLLAQVRMNKKAKKNGKKMVGKLAAGVATGAAIGKYIGDSNITISGVTAPMTTVMVAKDGSGQFRTITEAIDAYPKGLQGRYFIHIKAGIYPEYIIVPKHAVNILMYGDGPLNTVITGHKNKHLDGIDIINGATFANDAYGFIAKGIKFENTAGPEGHQAVALRNQGDMSAFFDCHIVGYQDTLWVQANRQFYRNCEISGTIDYIFGTSATMIQDSKIIVRKPNISMKQVNVITADGTQQRSMNSGIVLQGCEIIPEADLLSVKSEIKSYLGRPWKALSRTVIMESNISDIIQPEGWIYHPDHVGFLNTLYYAEYDNTGVGANLKERVQWPGYHPTISRNEAHRYTARQVLQAGPTSRAEDWLKATGIPFTLGFRK</sequence>
<evidence type="ECO:0000256" key="12">
    <source>
        <dbReference type="RuleBase" id="RU000589"/>
    </source>
</evidence>
<dbReference type="Pfam" id="PF04043">
    <property type="entry name" value="PMEI"/>
    <property type="match status" value="1"/>
</dbReference>
<evidence type="ECO:0000256" key="5">
    <source>
        <dbReference type="ARBA" id="ARBA00013229"/>
    </source>
</evidence>
<keyword evidence="8 12" id="KW-0378">Hydrolase</keyword>
<dbReference type="InterPro" id="IPR006501">
    <property type="entry name" value="Pectinesterase_inhib_dom"/>
</dbReference>
<dbReference type="Gene3D" id="1.20.140.40">
    <property type="entry name" value="Invertase/pectin methylesterase inhibitor family protein"/>
    <property type="match status" value="1"/>
</dbReference>
<evidence type="ECO:0000256" key="10">
    <source>
        <dbReference type="ARBA" id="ARBA00023316"/>
    </source>
</evidence>
<feature type="signal peptide" evidence="12">
    <location>
        <begin position="1"/>
        <end position="21"/>
    </location>
</feature>
<evidence type="ECO:0000256" key="2">
    <source>
        <dbReference type="ARBA" id="ARBA00005184"/>
    </source>
</evidence>
<dbReference type="GO" id="GO:0030599">
    <property type="term" value="F:pectinesterase activity"/>
    <property type="evidence" value="ECO:0007669"/>
    <property type="project" value="UniProtKB-UniRule"/>
</dbReference>
<dbReference type="EC" id="3.1.1.11" evidence="5 12"/>
<proteinExistence type="inferred from homology"/>
<dbReference type="FunFam" id="2.160.20.10:FF:000029">
    <property type="entry name" value="Pectinesterase 4"/>
    <property type="match status" value="1"/>
</dbReference>
<comment type="similarity">
    <text evidence="4">In the C-terminal section; belongs to the pectinesterase family.</text>
</comment>
<dbReference type="InterPro" id="IPR033131">
    <property type="entry name" value="Pectinesterase_Asp_AS"/>
</dbReference>
<dbReference type="EMBL" id="CAXHTB010000001">
    <property type="protein sequence ID" value="CAL0300189.1"/>
    <property type="molecule type" value="Genomic_DNA"/>
</dbReference>
<dbReference type="InterPro" id="IPR000070">
    <property type="entry name" value="Pectinesterase_cat"/>
</dbReference>
<dbReference type="PROSITE" id="PS00503">
    <property type="entry name" value="PECTINESTERASE_2"/>
    <property type="match status" value="1"/>
</dbReference>
<keyword evidence="7" id="KW-0964">Secreted</keyword>
<keyword evidence="12" id="KW-0732">Signal</keyword>
<protein>
    <recommendedName>
        <fullName evidence="5 12">Pectinesterase</fullName>
        <ecNumber evidence="5 12">3.1.1.11</ecNumber>
    </recommendedName>
</protein>
<reference evidence="14 15" key="1">
    <citation type="submission" date="2024-03" db="EMBL/GenBank/DDBJ databases">
        <authorList>
            <person name="Martinez-Hernandez J."/>
        </authorList>
    </citation>
    <scope>NUCLEOTIDE SEQUENCE [LARGE SCALE GENOMIC DNA]</scope>
</reference>
<evidence type="ECO:0000256" key="1">
    <source>
        <dbReference type="ARBA" id="ARBA00004191"/>
    </source>
</evidence>
<dbReference type="SUPFAM" id="SSF101148">
    <property type="entry name" value="Plant invertase/pectin methylesterase inhibitor"/>
    <property type="match status" value="1"/>
</dbReference>
<dbReference type="AlphaFoldDB" id="A0AAV1VT49"/>
<dbReference type="CDD" id="cd15798">
    <property type="entry name" value="PMEI-like_3"/>
    <property type="match status" value="1"/>
</dbReference>
<accession>A0AAV1VT49</accession>
<dbReference type="InterPro" id="IPR035513">
    <property type="entry name" value="Invertase/methylesterase_inhib"/>
</dbReference>
<keyword evidence="10" id="KW-0961">Cell wall biogenesis/degradation</keyword>